<dbReference type="AlphaFoldDB" id="A0A074MH63"/>
<comment type="caution">
    <text evidence="3">The sequence shown here is derived from an EMBL/GenBank/DDBJ whole genome shotgun (WGS) entry which is preliminary data.</text>
</comment>
<dbReference type="Gene3D" id="3.40.50.410">
    <property type="entry name" value="von Willebrand factor, type A domain"/>
    <property type="match status" value="1"/>
</dbReference>
<feature type="compositionally biased region" description="Acidic residues" evidence="1">
    <location>
        <begin position="277"/>
        <end position="293"/>
    </location>
</feature>
<proteinExistence type="predicted"/>
<feature type="domain" description="VWFA" evidence="2">
    <location>
        <begin position="415"/>
        <end position="594"/>
    </location>
</feature>
<dbReference type="InterPro" id="IPR041628">
    <property type="entry name" value="ChlI/MoxR_AAA_lid"/>
</dbReference>
<dbReference type="SUPFAM" id="SSF53300">
    <property type="entry name" value="vWA-like"/>
    <property type="match status" value="1"/>
</dbReference>
<sequence>MNDADPRGLAGAVPEPPDPMEDALIAARLFLAAPSRFGGMVLRGSGPARDALVAALGERMAAEGRPWRRMPGHVDDERLLGGIDIAASLAAGRPVAQSGLVEEAAGGALVAPMAERIEDGVAGRLAQALDEGAGQTGAAPALVLLDDSTDPDESPPVSLIERLAFSCDLAASRMWQDLALPGEDTLDPGGVTPLTDKALGALAATAEALGVYSVRPLLFASETARAHAALAGRSEATEADLSAAVRLVLAPRATRLPPVEQQEQDQPEPDQPPPEQPQDDSSDPPEGGEDERSEDERQKQQDELEEMLVEAAEAAIPKDLLEQLAKGNAPRRTGGASGTGQKKKAGTRGKPLGARPGMPRGGNRLALIDTLRAAVPWQQVRRRERALEGRTDEAPILMRKEDLRIRRYEEKAPRVTIFAVDASGSAAAARLAEAKGAVELMLAQAYVTRSEVALVAFRGDNAELLLPPTRSLTRAKRALSGLPGGGGTPLALGLNAARECAESVIGKGRTASLVILTDGRANIDANGQPGRKQAGEDAEAAARAIAARGIEALVVDISPRPAREGQALADAMRGRFLALPRADAKTLQSAINAAQPGGGRRAA</sequence>
<dbReference type="SMART" id="SM00327">
    <property type="entry name" value="VWA"/>
    <property type="match status" value="1"/>
</dbReference>
<gene>
    <name evidence="3" type="ORF">EH32_13660</name>
</gene>
<keyword evidence="4" id="KW-1185">Reference proteome</keyword>
<dbReference type="PATRIC" id="fig|39960.10.peg.933"/>
<dbReference type="NCBIfam" id="NF009943">
    <property type="entry name" value="PRK13406.1"/>
    <property type="match status" value="1"/>
</dbReference>
<dbReference type="RefSeq" id="WP_236922293.1">
    <property type="nucleotide sequence ID" value="NZ_CP017057.1"/>
</dbReference>
<dbReference type="Pfam" id="PF17863">
    <property type="entry name" value="AAA_lid_2"/>
    <property type="match status" value="1"/>
</dbReference>
<protein>
    <submittedName>
        <fullName evidence="3">Magnesium chelatase</fullName>
    </submittedName>
</protein>
<dbReference type="InterPro" id="IPR027417">
    <property type="entry name" value="P-loop_NTPase"/>
</dbReference>
<evidence type="ECO:0000313" key="3">
    <source>
        <dbReference type="EMBL" id="KEO92834.1"/>
    </source>
</evidence>
<dbReference type="Gene3D" id="1.10.8.80">
    <property type="entry name" value="Magnesium chelatase subunit I, C-Terminal domain"/>
    <property type="match status" value="1"/>
</dbReference>
<dbReference type="PANTHER" id="PTHR43473:SF2">
    <property type="entry name" value="MAGNESIUM-CHELATASE SUBUNIT CHLD, CHLOROPLASTIC"/>
    <property type="match status" value="1"/>
</dbReference>
<evidence type="ECO:0000259" key="2">
    <source>
        <dbReference type="PROSITE" id="PS50234"/>
    </source>
</evidence>
<dbReference type="Pfam" id="PF13519">
    <property type="entry name" value="VWA_2"/>
    <property type="match status" value="1"/>
</dbReference>
<organism evidence="3 4">
    <name type="scientific">Erythrobacter litoralis</name>
    <dbReference type="NCBI Taxonomy" id="39960"/>
    <lineage>
        <taxon>Bacteria</taxon>
        <taxon>Pseudomonadati</taxon>
        <taxon>Pseudomonadota</taxon>
        <taxon>Alphaproteobacteria</taxon>
        <taxon>Sphingomonadales</taxon>
        <taxon>Erythrobacteraceae</taxon>
        <taxon>Erythrobacter/Porphyrobacter group</taxon>
        <taxon>Erythrobacter</taxon>
    </lineage>
</organism>
<feature type="region of interest" description="Disordered" evidence="1">
    <location>
        <begin position="327"/>
        <end position="362"/>
    </location>
</feature>
<dbReference type="InterPro" id="IPR002035">
    <property type="entry name" value="VWF_A"/>
</dbReference>
<evidence type="ECO:0000313" key="4">
    <source>
        <dbReference type="Proteomes" id="UP000027866"/>
    </source>
</evidence>
<name>A0A074MH63_9SPHN</name>
<dbReference type="Proteomes" id="UP000027866">
    <property type="component" value="Unassembled WGS sequence"/>
</dbReference>
<dbReference type="EMBL" id="JMIX01000008">
    <property type="protein sequence ID" value="KEO92834.1"/>
    <property type="molecule type" value="Genomic_DNA"/>
</dbReference>
<evidence type="ECO:0000256" key="1">
    <source>
        <dbReference type="SAM" id="MobiDB-lite"/>
    </source>
</evidence>
<feature type="region of interest" description="Disordered" evidence="1">
    <location>
        <begin position="257"/>
        <end position="303"/>
    </location>
</feature>
<dbReference type="Gene3D" id="3.40.50.300">
    <property type="entry name" value="P-loop containing nucleotide triphosphate hydrolases"/>
    <property type="match status" value="1"/>
</dbReference>
<dbReference type="InterPro" id="IPR036465">
    <property type="entry name" value="vWFA_dom_sf"/>
</dbReference>
<dbReference type="PROSITE" id="PS50234">
    <property type="entry name" value="VWFA"/>
    <property type="match status" value="1"/>
</dbReference>
<dbReference type="SUPFAM" id="SSF52540">
    <property type="entry name" value="P-loop containing nucleoside triphosphate hydrolases"/>
    <property type="match status" value="1"/>
</dbReference>
<reference evidence="3 4" key="1">
    <citation type="submission" date="2014-04" db="EMBL/GenBank/DDBJ databases">
        <title>A comprehensive comparison of genomes of Erythrobacter spp. Strains.</title>
        <authorList>
            <person name="Zheng Q."/>
        </authorList>
    </citation>
    <scope>NUCLEOTIDE SEQUENCE [LARGE SCALE GENOMIC DNA]</scope>
    <source>
        <strain evidence="3 4">DSM 8509</strain>
    </source>
</reference>
<dbReference type="PANTHER" id="PTHR43473">
    <property type="entry name" value="MAGNESIUM-CHELATASE SUBUNIT CHLD, CHLOROPLASTIC"/>
    <property type="match status" value="1"/>
</dbReference>
<accession>A0A074MH63</accession>
<dbReference type="KEGG" id="elq:Ga0102493_111845"/>